<dbReference type="InterPro" id="IPR037235">
    <property type="entry name" value="TRCF-like_C_D7"/>
</dbReference>
<dbReference type="RefSeq" id="WP_197271814.1">
    <property type="nucleotide sequence ID" value="NZ_CDML01000001.1"/>
</dbReference>
<keyword evidence="7 9" id="KW-0238">DNA-binding</keyword>
<dbReference type="InterPro" id="IPR041471">
    <property type="entry name" value="UvrB_inter"/>
</dbReference>
<keyword evidence="3 9" id="KW-0227">DNA damage</keyword>
<evidence type="ECO:0000256" key="8">
    <source>
        <dbReference type="ARBA" id="ARBA00023204"/>
    </source>
</evidence>
<evidence type="ECO:0000256" key="4">
    <source>
        <dbReference type="ARBA" id="ARBA00022801"/>
    </source>
</evidence>
<evidence type="ECO:0000313" key="13">
    <source>
        <dbReference type="EMBL" id="CRF44125.1"/>
    </source>
</evidence>
<reference evidence="14" key="3">
    <citation type="submission" date="2014-12" db="EMBL/GenBank/DDBJ databases">
        <authorList>
            <person name="Smet A."/>
        </authorList>
    </citation>
    <scope>NUCLEOTIDE SEQUENCE [LARGE SCALE GENOMIC DNA]</scope>
</reference>
<dbReference type="SMART" id="SM00490">
    <property type="entry name" value="HELICc"/>
    <property type="match status" value="1"/>
</dbReference>
<evidence type="ECO:0000313" key="15">
    <source>
        <dbReference type="Proteomes" id="UP000041394"/>
    </source>
</evidence>
<dbReference type="Gene3D" id="3.30.2060.10">
    <property type="entry name" value="Penicillin-binding protein 1b domain"/>
    <property type="match status" value="1"/>
</dbReference>
<keyword evidence="1 9" id="KW-0963">Cytoplasm</keyword>
<dbReference type="EC" id="3.6.4.-" evidence="9"/>
<dbReference type="Proteomes" id="UP000038622">
    <property type="component" value="Unassembled WGS sequence"/>
</dbReference>
<dbReference type="InterPro" id="IPR005118">
    <property type="entry name" value="TRCF_C"/>
</dbReference>
<dbReference type="Gene3D" id="2.40.10.170">
    <property type="match status" value="1"/>
</dbReference>
<dbReference type="Proteomes" id="UP000041394">
    <property type="component" value="Unassembled WGS sequence"/>
</dbReference>
<dbReference type="GO" id="GO:0003678">
    <property type="term" value="F:DNA helicase activity"/>
    <property type="evidence" value="ECO:0007669"/>
    <property type="project" value="TreeGrafter"/>
</dbReference>
<dbReference type="SUPFAM" id="SSF141259">
    <property type="entry name" value="CarD-like"/>
    <property type="match status" value="1"/>
</dbReference>
<dbReference type="GO" id="GO:0005737">
    <property type="term" value="C:cytoplasm"/>
    <property type="evidence" value="ECO:0007669"/>
    <property type="project" value="UniProtKB-SubCell"/>
</dbReference>
<dbReference type="SUPFAM" id="SSF52540">
    <property type="entry name" value="P-loop containing nucleoside triphosphate hydrolases"/>
    <property type="match status" value="3"/>
</dbReference>
<reference evidence="15" key="2">
    <citation type="submission" date="2014-12" db="EMBL/GenBank/DDBJ databases">
        <authorList>
            <person name="Jaenicke S."/>
        </authorList>
    </citation>
    <scope>NUCLEOTIDE SEQUENCE [LARGE SCALE GENOMIC DNA]</scope>
</reference>
<dbReference type="SMART" id="SM00982">
    <property type="entry name" value="TRCF"/>
    <property type="match status" value="1"/>
</dbReference>
<comment type="similarity">
    <text evidence="9">In the N-terminal section; belongs to the UvrB family.</text>
</comment>
<reference evidence="12" key="1">
    <citation type="submission" date="2014-12" db="EMBL/GenBank/DDBJ databases">
        <title>Whole genome sequences of four Staphylococcus schleiferi canine isolates.</title>
        <authorList>
            <person name="Misic A.M."/>
            <person name="Cain C."/>
            <person name="Morris D.O."/>
            <person name="Rankin S."/>
            <person name="Beiting D."/>
        </authorList>
    </citation>
    <scope>NUCLEOTIDE SEQUENCE</scope>
    <source>
        <strain evidence="12">ASB11</strain>
        <strain evidence="13">ASB9</strain>
    </source>
</reference>
<feature type="domain" description="Helicase C-terminal" evidence="11">
    <location>
        <begin position="671"/>
        <end position="827"/>
    </location>
</feature>
<dbReference type="Gene3D" id="3.90.1150.50">
    <property type="entry name" value="Transcription-repair-coupling factor, D7 domain"/>
    <property type="match status" value="1"/>
</dbReference>
<evidence type="ECO:0000259" key="11">
    <source>
        <dbReference type="PROSITE" id="PS51194"/>
    </source>
</evidence>
<protein>
    <recommendedName>
        <fullName evidence="9">Transcription-repair-coupling factor</fullName>
        <shortName evidence="9">TRCF</shortName>
        <ecNumber evidence="9">3.6.4.-</ecNumber>
    </recommendedName>
</protein>
<evidence type="ECO:0000313" key="12">
    <source>
        <dbReference type="EMBL" id="CRF40307.1"/>
    </source>
</evidence>
<organism evidence="12 14">
    <name type="scientific">Helicobacter ailurogastricus</name>
    <dbReference type="NCBI Taxonomy" id="1578720"/>
    <lineage>
        <taxon>Bacteria</taxon>
        <taxon>Pseudomonadati</taxon>
        <taxon>Campylobacterota</taxon>
        <taxon>Epsilonproteobacteria</taxon>
        <taxon>Campylobacterales</taxon>
        <taxon>Helicobacteraceae</taxon>
        <taxon>Helicobacter</taxon>
    </lineage>
</organism>
<dbReference type="InterPro" id="IPR003711">
    <property type="entry name" value="CarD-like/TRCF_RID"/>
</dbReference>
<dbReference type="STRING" id="1578720.HAL011_00590"/>
<dbReference type="Pfam" id="PF17757">
    <property type="entry name" value="UvrB_inter"/>
    <property type="match status" value="1"/>
</dbReference>
<comment type="similarity">
    <text evidence="9">In the C-terminal section; belongs to the helicase family. RecG subfamily.</text>
</comment>
<dbReference type="PANTHER" id="PTHR47964">
    <property type="entry name" value="ATP-DEPENDENT DNA HELICASE HOMOLOG RECG, CHLOROPLASTIC"/>
    <property type="match status" value="1"/>
</dbReference>
<dbReference type="InterPro" id="IPR014001">
    <property type="entry name" value="Helicase_ATP-bd"/>
</dbReference>
<dbReference type="Gene3D" id="3.40.50.300">
    <property type="entry name" value="P-loop containing nucleotide triphosphate hydrolases"/>
    <property type="match status" value="2"/>
</dbReference>
<comment type="subcellular location">
    <subcellularLocation>
        <location evidence="9">Cytoplasm</location>
    </subcellularLocation>
</comment>
<dbReference type="Pfam" id="PF00270">
    <property type="entry name" value="DEAD"/>
    <property type="match status" value="1"/>
</dbReference>
<dbReference type="Gene3D" id="3.40.50.11180">
    <property type="match status" value="1"/>
</dbReference>
<evidence type="ECO:0000313" key="14">
    <source>
        <dbReference type="Proteomes" id="UP000038622"/>
    </source>
</evidence>
<sequence length="991" mass="109873">MIQASLYSALGGFKSTILATKDSQEALEALQVWRFFSPHTPVFVLPELRAHYLDDMRAFSTELKELLSTLGRFYTSLKGDPNTKLLAPLSALLNPLPSPQLLQSFSIACLESYSLADLQEKLRLYGYDFVDLIELPGEASFRGDIVDIFIPGQSKPHRLSFLGQDCEDIRTFDPHTQLSDPSLIEQIEIIPALFSLDKATHDILQGRIEKLNAPVFLPDLASLGFWVLEDLGRDFLKHYGVVLSAGAHEQAQEWLSLEPSPSLKQALSLATLPTPAHCQDVQKPANLQDFLELNAAKKTTLIAKNADFLPLLNAPFTSAISDCVLHFSTPTQLFLSLHSYDPPKSHQSSKLMLNELSCGDFVVHENYGIGLFKGLVQQSVLGSVRDFIAIEYQNTDRLLLPVENLHLIERYIANQDMPLLDKLGKGSFAKIKDKVRTKILEMSAQIIALAAKRSLLKSPLMPLDAQKMQAFKEACGFALTSDQEQSIAAILQDFTSDQVMDRLLNGDVGFGKTEVAMHAIYAIFLSGKQSALFVPTTLLCTQHFATLKRRLEPFGLKVARLDRFSKDKKAILEGLQKGLISVVVGTHALLEASFKELGLVVVDEEHKFGVKQKEAIKALSTQVHCLSMSATPIPRTLSMALSKLKGVSTLSTPPSIRRPSRTFVKEKTDALLKEVILRELRRRGQVFYIHNHIESIPRVQAALLTLLPHLRVQILHSKVPALQAEQALLDFARGDYDVLLCTSIVESGLHLPNANTIIIDNADNFGLADLHQLRGRVGRGHKEGFCYFLVPDTKSLSVEAKKRLCALEKNAYLGSGASIAMHDLQIRGGGNFLGADQSGHIKSIGYGLYTKMLEEAICGRTQEVGVDLNLSVSAFLSPKLIASDSLRLELYRRLSFCQDLASVQEIQAEMKDRFGTLDAMSTQFLQIIRVKILANRLNISKISQYGQNITLFMQGDQNVLLKAPSKDDENILQTLLSHLQQQARLATTPQP</sequence>
<evidence type="ECO:0000256" key="7">
    <source>
        <dbReference type="ARBA" id="ARBA00023125"/>
    </source>
</evidence>
<keyword evidence="6 9" id="KW-0067">ATP-binding</keyword>
<dbReference type="SUPFAM" id="SSF143517">
    <property type="entry name" value="TRCF domain-like"/>
    <property type="match status" value="1"/>
</dbReference>
<dbReference type="Pfam" id="PF00271">
    <property type="entry name" value="Helicase_C"/>
    <property type="match status" value="1"/>
</dbReference>
<evidence type="ECO:0000256" key="1">
    <source>
        <dbReference type="ARBA" id="ARBA00022490"/>
    </source>
</evidence>
<dbReference type="Pfam" id="PF02559">
    <property type="entry name" value="CarD_TRCF_RID"/>
    <property type="match status" value="1"/>
</dbReference>
<evidence type="ECO:0000259" key="10">
    <source>
        <dbReference type="PROSITE" id="PS51192"/>
    </source>
</evidence>
<dbReference type="InterPro" id="IPR004576">
    <property type="entry name" value="Mfd"/>
</dbReference>
<dbReference type="HAMAP" id="MF_00969">
    <property type="entry name" value="TRCF"/>
    <property type="match status" value="1"/>
</dbReference>
<dbReference type="GO" id="GO:0003684">
    <property type="term" value="F:damaged DNA binding"/>
    <property type="evidence" value="ECO:0007669"/>
    <property type="project" value="InterPro"/>
</dbReference>
<evidence type="ECO:0000256" key="2">
    <source>
        <dbReference type="ARBA" id="ARBA00022741"/>
    </source>
</evidence>
<keyword evidence="14" id="KW-1185">Reference proteome</keyword>
<dbReference type="EMBL" id="CDMN01000027">
    <property type="protein sequence ID" value="CRF44125.1"/>
    <property type="molecule type" value="Genomic_DNA"/>
</dbReference>
<feature type="domain" description="Helicase ATP-binding" evidence="10">
    <location>
        <begin position="493"/>
        <end position="650"/>
    </location>
</feature>
<gene>
    <name evidence="9" type="primary">mfd</name>
    <name evidence="12" type="ORF">HAL011_00590</name>
    <name evidence="13" type="ORF">HAL09_06940</name>
</gene>
<comment type="function">
    <text evidence="9">Couples transcription and DNA repair by recognizing RNA polymerase (RNAP) stalled at DNA lesions. Mediates ATP-dependent release of RNAP and its truncated transcript from the DNA, and recruitment of nucleotide excision repair machinery to the damaged site.</text>
</comment>
<dbReference type="Pfam" id="PF03461">
    <property type="entry name" value="TRCF"/>
    <property type="match status" value="1"/>
</dbReference>
<accession>A0A0K2X300</accession>
<dbReference type="PANTHER" id="PTHR47964:SF1">
    <property type="entry name" value="ATP-DEPENDENT DNA HELICASE HOMOLOG RECG, CHLOROPLASTIC"/>
    <property type="match status" value="1"/>
</dbReference>
<keyword evidence="4 9" id="KW-0378">Hydrolase</keyword>
<dbReference type="NCBIfam" id="TIGR00580">
    <property type="entry name" value="mfd"/>
    <property type="match status" value="1"/>
</dbReference>
<dbReference type="PROSITE" id="PS51194">
    <property type="entry name" value="HELICASE_CTER"/>
    <property type="match status" value="1"/>
</dbReference>
<dbReference type="SMART" id="SM00487">
    <property type="entry name" value="DEXDc"/>
    <property type="match status" value="1"/>
</dbReference>
<dbReference type="GO" id="GO:0005524">
    <property type="term" value="F:ATP binding"/>
    <property type="evidence" value="ECO:0007669"/>
    <property type="project" value="UniProtKB-UniRule"/>
</dbReference>
<name>A0A0K2X300_9HELI</name>
<dbReference type="InterPro" id="IPR001650">
    <property type="entry name" value="Helicase_C-like"/>
</dbReference>
<proteinExistence type="inferred from homology"/>
<evidence type="ECO:0000256" key="3">
    <source>
        <dbReference type="ARBA" id="ARBA00022763"/>
    </source>
</evidence>
<dbReference type="InterPro" id="IPR011545">
    <property type="entry name" value="DEAD/DEAH_box_helicase_dom"/>
</dbReference>
<dbReference type="InterPro" id="IPR027417">
    <property type="entry name" value="P-loop_NTPase"/>
</dbReference>
<dbReference type="GO" id="GO:0016787">
    <property type="term" value="F:hydrolase activity"/>
    <property type="evidence" value="ECO:0007669"/>
    <property type="project" value="UniProtKB-KW"/>
</dbReference>
<dbReference type="GO" id="GO:0000716">
    <property type="term" value="P:transcription-coupled nucleotide-excision repair, DNA damage recognition"/>
    <property type="evidence" value="ECO:0007669"/>
    <property type="project" value="UniProtKB-UniRule"/>
</dbReference>
<dbReference type="GO" id="GO:0006355">
    <property type="term" value="P:regulation of DNA-templated transcription"/>
    <property type="evidence" value="ECO:0007669"/>
    <property type="project" value="UniProtKB-UniRule"/>
</dbReference>
<dbReference type="EMBL" id="CDML01000001">
    <property type="protein sequence ID" value="CRF40307.1"/>
    <property type="molecule type" value="Genomic_DNA"/>
</dbReference>
<dbReference type="InterPro" id="IPR047112">
    <property type="entry name" value="RecG/Mfd"/>
</dbReference>
<evidence type="ECO:0000256" key="9">
    <source>
        <dbReference type="HAMAP-Rule" id="MF_00969"/>
    </source>
</evidence>
<evidence type="ECO:0000256" key="5">
    <source>
        <dbReference type="ARBA" id="ARBA00022806"/>
    </source>
</evidence>
<evidence type="ECO:0000256" key="6">
    <source>
        <dbReference type="ARBA" id="ARBA00022840"/>
    </source>
</evidence>
<dbReference type="SMART" id="SM01058">
    <property type="entry name" value="CarD_TRCF"/>
    <property type="match status" value="1"/>
</dbReference>
<dbReference type="InterPro" id="IPR036101">
    <property type="entry name" value="CarD-like/TRCF_RID_sf"/>
</dbReference>
<dbReference type="AlphaFoldDB" id="A0A0K2X300"/>
<keyword evidence="2 9" id="KW-0547">Nucleotide-binding</keyword>
<keyword evidence="8 9" id="KW-0234">DNA repair</keyword>
<dbReference type="PROSITE" id="PS51192">
    <property type="entry name" value="HELICASE_ATP_BIND_1"/>
    <property type="match status" value="1"/>
</dbReference>
<keyword evidence="5" id="KW-0347">Helicase</keyword>